<dbReference type="PANTHER" id="PTHR20930">
    <property type="entry name" value="OVARIAN CARCINOMA ANTIGEN CA125-RELATED"/>
    <property type="match status" value="1"/>
</dbReference>
<dbReference type="Pfam" id="PF16158">
    <property type="entry name" value="N_BRCA1_IG"/>
    <property type="match status" value="1"/>
</dbReference>
<evidence type="ECO:0000313" key="3">
    <source>
        <dbReference type="Proteomes" id="UP000003688"/>
    </source>
</evidence>
<dbReference type="RefSeq" id="WP_007414469.1">
    <property type="nucleotide sequence ID" value="NZ_ABOX02000009.1"/>
</dbReference>
<dbReference type="InterPro" id="IPR013783">
    <property type="entry name" value="Ig-like_fold"/>
</dbReference>
<dbReference type="InterPro" id="IPR032350">
    <property type="entry name" value="Nbr1_FW"/>
</dbReference>
<dbReference type="EMBL" id="ABOX02000009">
    <property type="protein sequence ID" value="EEF61577.1"/>
    <property type="molecule type" value="Genomic_DNA"/>
</dbReference>
<dbReference type="Gene3D" id="2.60.40.10">
    <property type="entry name" value="Immunoglobulins"/>
    <property type="match status" value="1"/>
</dbReference>
<dbReference type="OrthoDB" id="2194542at2"/>
<keyword evidence="3" id="KW-1185">Reference proteome</keyword>
<dbReference type="AlphaFoldDB" id="B9XF79"/>
<reference evidence="2 3" key="1">
    <citation type="journal article" date="2011" name="J. Bacteriol.">
        <title>Genome sequence of 'Pedosphaera parvula' Ellin514, an aerobic Verrucomicrobial isolate from pasture soil.</title>
        <authorList>
            <person name="Kant R."/>
            <person name="van Passel M.W."/>
            <person name="Sangwan P."/>
            <person name="Palva A."/>
            <person name="Lucas S."/>
            <person name="Copeland A."/>
            <person name="Lapidus A."/>
            <person name="Glavina Del Rio T."/>
            <person name="Dalin E."/>
            <person name="Tice H."/>
            <person name="Bruce D."/>
            <person name="Goodwin L."/>
            <person name="Pitluck S."/>
            <person name="Chertkov O."/>
            <person name="Larimer F.W."/>
            <person name="Land M.L."/>
            <person name="Hauser L."/>
            <person name="Brettin T.S."/>
            <person name="Detter J.C."/>
            <person name="Han S."/>
            <person name="de Vos W.M."/>
            <person name="Janssen P.H."/>
            <person name="Smidt H."/>
        </authorList>
    </citation>
    <scope>NUCLEOTIDE SEQUENCE [LARGE SCALE GENOMIC DNA]</scope>
    <source>
        <strain evidence="2 3">Ellin514</strain>
    </source>
</reference>
<feature type="domain" description="Nbr1 FW" evidence="1">
    <location>
        <begin position="42"/>
        <end position="156"/>
    </location>
</feature>
<dbReference type="STRING" id="320771.Cflav_PD4255"/>
<protein>
    <recommendedName>
        <fullName evidence="1">Nbr1 FW domain-containing protein</fullName>
    </recommendedName>
</protein>
<dbReference type="PANTHER" id="PTHR20930:SF0">
    <property type="entry name" value="PROTEIN ILRUN"/>
    <property type="match status" value="1"/>
</dbReference>
<dbReference type="CDD" id="cd14947">
    <property type="entry name" value="NBR1_like"/>
    <property type="match status" value="1"/>
</dbReference>
<dbReference type="Gene3D" id="3.90.1720.10">
    <property type="entry name" value="endopeptidase domain like (from Nostoc punctiforme)"/>
    <property type="match status" value="1"/>
</dbReference>
<proteinExistence type="predicted"/>
<gene>
    <name evidence="2" type="ORF">Cflav_PD4255</name>
</gene>
<organism evidence="2 3">
    <name type="scientific">Pedosphaera parvula (strain Ellin514)</name>
    <dbReference type="NCBI Taxonomy" id="320771"/>
    <lineage>
        <taxon>Bacteria</taxon>
        <taxon>Pseudomonadati</taxon>
        <taxon>Verrucomicrobiota</taxon>
        <taxon>Pedosphaerae</taxon>
        <taxon>Pedosphaerales</taxon>
        <taxon>Pedosphaeraceae</taxon>
        <taxon>Pedosphaera</taxon>
    </lineage>
</organism>
<comment type="caution">
    <text evidence="2">The sequence shown here is derived from an EMBL/GenBank/DDBJ whole genome shotgun (WGS) entry which is preliminary data.</text>
</comment>
<dbReference type="Proteomes" id="UP000003688">
    <property type="component" value="Unassembled WGS sequence"/>
</dbReference>
<evidence type="ECO:0000313" key="2">
    <source>
        <dbReference type="EMBL" id="EEF61577.1"/>
    </source>
</evidence>
<name>B9XF79_PEDPL</name>
<evidence type="ECO:0000259" key="1">
    <source>
        <dbReference type="Pfam" id="PF16158"/>
    </source>
</evidence>
<sequence length="324" mass="34214" precursor="true">MKKHNIFASASPIGIVSISLGILIGNISVLAADNAALISVSVTNNQPVMPRTIFTQTWTVQNTGTTTWTAGASGYTLNMVGRDSLGAIELYTNTASKHYKPTAIINGGHSVAPGQQATFSMSFIAPEPAGLYTDTFQMNSASSVFFGPMLTVQVTVQSAGSTNQYDRARAVSFANNYAGYVVPDGYFWTNSSGFYFYGSNAPVPTTLIGDDCAHFVSCCIGRQTNEWGGGLPIPSRASPTYGEPGAGRLVSTVLIGGGYAKEVFSLNDMMPGDVVGWNWEGDTNIANLDHVTFYVGNGMLASHAASALDVSANTWYQSSESLAV</sequence>
<accession>B9XF79</accession>